<gene>
    <name evidence="1" type="ORF">RchiOBHm_Chr4g0396681</name>
</gene>
<dbReference type="AlphaFoldDB" id="A0A2P6QRU0"/>
<reference evidence="1 2" key="1">
    <citation type="journal article" date="2018" name="Nat. Genet.">
        <title>The Rosa genome provides new insights in the design of modern roses.</title>
        <authorList>
            <person name="Bendahmane M."/>
        </authorList>
    </citation>
    <scope>NUCLEOTIDE SEQUENCE [LARGE SCALE GENOMIC DNA]</scope>
    <source>
        <strain evidence="2">cv. Old Blush</strain>
    </source>
</reference>
<comment type="caution">
    <text evidence="1">The sequence shown here is derived from an EMBL/GenBank/DDBJ whole genome shotgun (WGS) entry which is preliminary data.</text>
</comment>
<proteinExistence type="predicted"/>
<evidence type="ECO:0000313" key="2">
    <source>
        <dbReference type="Proteomes" id="UP000238479"/>
    </source>
</evidence>
<keyword evidence="2" id="KW-1185">Reference proteome</keyword>
<dbReference type="EMBL" id="PDCK01000042">
    <property type="protein sequence ID" value="PRQ36905.1"/>
    <property type="molecule type" value="Genomic_DNA"/>
</dbReference>
<sequence length="57" mass="6589">MQVLEIGLWARALCKIFLFFTRTIPGSLEGHILKSKINFTKSNSNNFTIFFLFFSLS</sequence>
<evidence type="ECO:0000313" key="1">
    <source>
        <dbReference type="EMBL" id="PRQ36905.1"/>
    </source>
</evidence>
<dbReference type="Proteomes" id="UP000238479">
    <property type="component" value="Chromosome 4"/>
</dbReference>
<organism evidence="1 2">
    <name type="scientific">Rosa chinensis</name>
    <name type="common">China rose</name>
    <dbReference type="NCBI Taxonomy" id="74649"/>
    <lineage>
        <taxon>Eukaryota</taxon>
        <taxon>Viridiplantae</taxon>
        <taxon>Streptophyta</taxon>
        <taxon>Embryophyta</taxon>
        <taxon>Tracheophyta</taxon>
        <taxon>Spermatophyta</taxon>
        <taxon>Magnoliopsida</taxon>
        <taxon>eudicotyledons</taxon>
        <taxon>Gunneridae</taxon>
        <taxon>Pentapetalae</taxon>
        <taxon>rosids</taxon>
        <taxon>fabids</taxon>
        <taxon>Rosales</taxon>
        <taxon>Rosaceae</taxon>
        <taxon>Rosoideae</taxon>
        <taxon>Rosoideae incertae sedis</taxon>
        <taxon>Rosa</taxon>
    </lineage>
</organism>
<name>A0A2P6QRU0_ROSCH</name>
<dbReference type="Gramene" id="PRQ36905">
    <property type="protein sequence ID" value="PRQ36905"/>
    <property type="gene ID" value="RchiOBHm_Chr4g0396681"/>
</dbReference>
<protein>
    <submittedName>
        <fullName evidence="1">Uncharacterized protein</fullName>
    </submittedName>
</protein>
<accession>A0A2P6QRU0</accession>